<dbReference type="InterPro" id="IPR051210">
    <property type="entry name" value="Ub_ligase/GEF_domain"/>
</dbReference>
<dbReference type="OrthoDB" id="5370059at2759"/>
<dbReference type="InterPro" id="IPR058923">
    <property type="entry name" value="RCC1-like_dom"/>
</dbReference>
<dbReference type="PANTHER" id="PTHR22870:SF466">
    <property type="entry name" value="ANKYRIN REPEAT-CONTAINING PROTEIN"/>
    <property type="match status" value="1"/>
</dbReference>
<feature type="repeat" description="RCC1" evidence="2">
    <location>
        <begin position="267"/>
        <end position="304"/>
    </location>
</feature>
<reference evidence="5" key="2">
    <citation type="submission" date="2020-04" db="EMBL/GenBank/DDBJ databases">
        <authorList>
            <consortium name="NCBI Genome Project"/>
        </authorList>
    </citation>
    <scope>NUCLEOTIDE SEQUENCE</scope>
    <source>
        <strain evidence="5">CBS 342.82</strain>
    </source>
</reference>
<sequence length="366" mass="38767">MSQNRLYAFGSNGSGQLGIGHAIDVSEPTEVLLDSNAKHKKIVNIASGGNHTLILFHDGTVISHGDNDDGRCLHHSEDDSWAPRNDSSIADTDALSSNGVSHIAATWAASIVVSGSTAVRVIGSGEFGQLGLGPGATISVVPTLIEDFPPHGLHIVKLAACMAHVVAVLSNGEVWGWGAGRKGQLGRPAEIVWAPRKIEGINFPVVDVACGKDFTCIFGDSQEGKCVFLGLDRNDRFNLKGNVPQQIPDWEQVASSWGCLFVRTNTGQIVAWGRNDHGQLPPKDLPPLKAFAVGSEHCVGLTKAGIIVAWGWGEHGNCGRPGEDLDEVEKTWVELESGDEVSAVFAGCATSFFATTTPAMAYQLSL</sequence>
<dbReference type="GeneID" id="54361717"/>
<name>A0A6J3MDV9_9PEZI</name>
<dbReference type="PANTHER" id="PTHR22870">
    <property type="entry name" value="REGULATOR OF CHROMOSOME CONDENSATION"/>
    <property type="match status" value="1"/>
</dbReference>
<protein>
    <submittedName>
        <fullName evidence="5">RCC1/BLIP-II</fullName>
    </submittedName>
</protein>
<dbReference type="PROSITE" id="PS50012">
    <property type="entry name" value="RCC1_3"/>
    <property type="match status" value="4"/>
</dbReference>
<proteinExistence type="predicted"/>
<evidence type="ECO:0000256" key="2">
    <source>
        <dbReference type="PROSITE-ProRule" id="PRU00235"/>
    </source>
</evidence>
<dbReference type="Pfam" id="PF25390">
    <property type="entry name" value="WD40_RLD"/>
    <property type="match status" value="1"/>
</dbReference>
<reference evidence="5" key="3">
    <citation type="submission" date="2025-08" db="UniProtKB">
        <authorList>
            <consortium name="RefSeq"/>
        </authorList>
    </citation>
    <scope>IDENTIFICATION</scope>
    <source>
        <strain evidence="5">CBS 342.82</strain>
    </source>
</reference>
<feature type="repeat" description="RCC1" evidence="2">
    <location>
        <begin position="4"/>
        <end position="58"/>
    </location>
</feature>
<dbReference type="InterPro" id="IPR000408">
    <property type="entry name" value="Reg_chr_condens"/>
</dbReference>
<dbReference type="SUPFAM" id="SSF50985">
    <property type="entry name" value="RCC1/BLIP-II"/>
    <property type="match status" value="1"/>
</dbReference>
<gene>
    <name evidence="5" type="ORF">K489DRAFT_376454</name>
</gene>
<dbReference type="InterPro" id="IPR009091">
    <property type="entry name" value="RCC1/BLIP-II"/>
</dbReference>
<evidence type="ECO:0000313" key="4">
    <source>
        <dbReference type="Proteomes" id="UP000504637"/>
    </source>
</evidence>
<evidence type="ECO:0000313" key="5">
    <source>
        <dbReference type="RefSeq" id="XP_033463094.1"/>
    </source>
</evidence>
<reference evidence="5" key="1">
    <citation type="submission" date="2020-01" db="EMBL/GenBank/DDBJ databases">
        <authorList>
            <consortium name="DOE Joint Genome Institute"/>
            <person name="Haridas S."/>
            <person name="Albert R."/>
            <person name="Binder M."/>
            <person name="Bloem J."/>
            <person name="Labutti K."/>
            <person name="Salamov A."/>
            <person name="Andreopoulos B."/>
            <person name="Baker S.E."/>
            <person name="Barry K."/>
            <person name="Bills G."/>
            <person name="Bluhm B.H."/>
            <person name="Cannon C."/>
            <person name="Castanera R."/>
            <person name="Culley D.E."/>
            <person name="Daum C."/>
            <person name="Ezra D."/>
            <person name="Gonzalez J.B."/>
            <person name="Henrissat B."/>
            <person name="Kuo A."/>
            <person name="Liang C."/>
            <person name="Lipzen A."/>
            <person name="Lutzoni F."/>
            <person name="Magnuson J."/>
            <person name="Mondo S."/>
            <person name="Nolan M."/>
            <person name="Ohm R."/>
            <person name="Pangilinan J."/>
            <person name="Park H.-J."/>
            <person name="Ramirez L."/>
            <person name="Alfaro M."/>
            <person name="Sun H."/>
            <person name="Tritt A."/>
            <person name="Yoshinaga Y."/>
            <person name="Zwiers L.-H."/>
            <person name="Turgeon B.G."/>
            <person name="Goodwin S.B."/>
            <person name="Spatafora J.W."/>
            <person name="Crous P.W."/>
            <person name="Grigoriev I.V."/>
        </authorList>
    </citation>
    <scope>NUCLEOTIDE SEQUENCE</scope>
    <source>
        <strain evidence="5">CBS 342.82</strain>
    </source>
</reference>
<feature type="repeat" description="RCC1" evidence="2">
    <location>
        <begin position="117"/>
        <end position="171"/>
    </location>
</feature>
<accession>A0A6J3MDV9</accession>
<feature type="repeat" description="RCC1" evidence="2">
    <location>
        <begin position="172"/>
        <end position="221"/>
    </location>
</feature>
<organism evidence="5">
    <name type="scientific">Dissoconium aciculare CBS 342.82</name>
    <dbReference type="NCBI Taxonomy" id="1314786"/>
    <lineage>
        <taxon>Eukaryota</taxon>
        <taxon>Fungi</taxon>
        <taxon>Dikarya</taxon>
        <taxon>Ascomycota</taxon>
        <taxon>Pezizomycotina</taxon>
        <taxon>Dothideomycetes</taxon>
        <taxon>Dothideomycetidae</taxon>
        <taxon>Mycosphaerellales</taxon>
        <taxon>Dissoconiaceae</taxon>
        <taxon>Dissoconium</taxon>
    </lineage>
</organism>
<keyword evidence="4" id="KW-1185">Reference proteome</keyword>
<dbReference type="Gene3D" id="2.130.10.30">
    <property type="entry name" value="Regulator of chromosome condensation 1/beta-lactamase-inhibitor protein II"/>
    <property type="match status" value="2"/>
</dbReference>
<dbReference type="Proteomes" id="UP000504637">
    <property type="component" value="Unplaced"/>
</dbReference>
<dbReference type="PRINTS" id="PR00633">
    <property type="entry name" value="RCCNDNSATION"/>
</dbReference>
<evidence type="ECO:0000259" key="3">
    <source>
        <dbReference type="Pfam" id="PF25390"/>
    </source>
</evidence>
<feature type="domain" description="RCC1-like" evidence="3">
    <location>
        <begin position="6"/>
        <end position="352"/>
    </location>
</feature>
<dbReference type="RefSeq" id="XP_033463094.1">
    <property type="nucleotide sequence ID" value="XM_033603917.1"/>
</dbReference>
<dbReference type="AlphaFoldDB" id="A0A6J3MDV9"/>
<keyword evidence="1" id="KW-0677">Repeat</keyword>
<evidence type="ECO:0000256" key="1">
    <source>
        <dbReference type="ARBA" id="ARBA00022737"/>
    </source>
</evidence>